<accession>A0A3Q9FL29</accession>
<evidence type="ECO:0000313" key="2">
    <source>
        <dbReference type="Proteomes" id="UP000267268"/>
    </source>
</evidence>
<sequence length="216" mass="25652">MNLRQSLSIFIITLFPIFTFAQDFPSEFWHAGEVDLTNGSSLKGRIKYSLEEEVESIQVIVNGVIKSFGAQNVASFEILDKLTKRQRVFYSLPFKRSKGYVKNHFFELLEEGEPYILFTRERIAEVSETSYDPYWGSNFNTRRKILVYDFYLMDMYAEMRQVDTRKLETMLAYFGKYKDKIEAFIKINKLDYKDREDFLQIVRYYDVLAEDKKVAN</sequence>
<evidence type="ECO:0000313" key="1">
    <source>
        <dbReference type="EMBL" id="AZQ62140.1"/>
    </source>
</evidence>
<dbReference type="EMBL" id="CP034562">
    <property type="protein sequence ID" value="AZQ62140.1"/>
    <property type="molecule type" value="Genomic_DNA"/>
</dbReference>
<dbReference type="OrthoDB" id="979024at2"/>
<proteinExistence type="predicted"/>
<name>A0A3Q9FL29_9BACT</name>
<gene>
    <name evidence="1" type="ORF">EI427_07805</name>
</gene>
<dbReference type="AlphaFoldDB" id="A0A3Q9FL29"/>
<organism evidence="1 2">
    <name type="scientific">Flammeovirga pectinis</name>
    <dbReference type="NCBI Taxonomy" id="2494373"/>
    <lineage>
        <taxon>Bacteria</taxon>
        <taxon>Pseudomonadati</taxon>
        <taxon>Bacteroidota</taxon>
        <taxon>Cytophagia</taxon>
        <taxon>Cytophagales</taxon>
        <taxon>Flammeovirgaceae</taxon>
        <taxon>Flammeovirga</taxon>
    </lineage>
</organism>
<protein>
    <submittedName>
        <fullName evidence="1">Uncharacterized protein</fullName>
    </submittedName>
</protein>
<dbReference type="KEGG" id="fll:EI427_07805"/>
<keyword evidence="2" id="KW-1185">Reference proteome</keyword>
<dbReference type="RefSeq" id="WP_126613370.1">
    <property type="nucleotide sequence ID" value="NZ_CP034562.1"/>
</dbReference>
<reference evidence="1 2" key="1">
    <citation type="submission" date="2018-12" db="EMBL/GenBank/DDBJ databases">
        <title>Flammeovirga pectinis sp. nov., isolated from the gut of the Korean scallop, Patinopecten yessoensis.</title>
        <authorList>
            <person name="Bae J.-W."/>
            <person name="Jeong Y.-S."/>
            <person name="Kang W."/>
        </authorList>
    </citation>
    <scope>NUCLEOTIDE SEQUENCE [LARGE SCALE GENOMIC DNA]</scope>
    <source>
        <strain evidence="1 2">L12M1</strain>
    </source>
</reference>
<dbReference type="Proteomes" id="UP000267268">
    <property type="component" value="Chromosome 1"/>
</dbReference>